<protein>
    <submittedName>
        <fullName evidence="2">Hypp2487 protein</fullName>
    </submittedName>
</protein>
<keyword evidence="3" id="KW-1185">Reference proteome</keyword>
<feature type="compositionally biased region" description="Polar residues" evidence="1">
    <location>
        <begin position="26"/>
        <end position="37"/>
    </location>
</feature>
<feature type="compositionally biased region" description="Polar residues" evidence="1">
    <location>
        <begin position="1"/>
        <end position="15"/>
    </location>
</feature>
<dbReference type="Proteomes" id="UP000838412">
    <property type="component" value="Chromosome 4"/>
</dbReference>
<dbReference type="AlphaFoldDB" id="A0A8K0EQ56"/>
<evidence type="ECO:0000256" key="1">
    <source>
        <dbReference type="SAM" id="MobiDB-lite"/>
    </source>
</evidence>
<evidence type="ECO:0000313" key="2">
    <source>
        <dbReference type="EMBL" id="CAH1261972.1"/>
    </source>
</evidence>
<name>A0A8K0EQ56_BRALA</name>
<dbReference type="EMBL" id="OV696689">
    <property type="protein sequence ID" value="CAH1261972.1"/>
    <property type="molecule type" value="Genomic_DNA"/>
</dbReference>
<evidence type="ECO:0000313" key="3">
    <source>
        <dbReference type="Proteomes" id="UP000838412"/>
    </source>
</evidence>
<gene>
    <name evidence="2" type="primary">Hypp2487</name>
    <name evidence="2" type="ORF">BLAG_LOCUS17237</name>
</gene>
<accession>A0A8K0EQ56</accession>
<organism evidence="2 3">
    <name type="scientific">Branchiostoma lanceolatum</name>
    <name type="common">Common lancelet</name>
    <name type="synonym">Amphioxus lanceolatum</name>
    <dbReference type="NCBI Taxonomy" id="7740"/>
    <lineage>
        <taxon>Eukaryota</taxon>
        <taxon>Metazoa</taxon>
        <taxon>Chordata</taxon>
        <taxon>Cephalochordata</taxon>
        <taxon>Leptocardii</taxon>
        <taxon>Amphioxiformes</taxon>
        <taxon>Branchiostomatidae</taxon>
        <taxon>Branchiostoma</taxon>
    </lineage>
</organism>
<sequence length="104" mass="11471">MPTPTTACPLTQQPQHVHVHREALPHSSQPRPSTQAGTLDDVVNTLAPLKPTVAARSREETGAQPWRYLHQIIDGVSHRFGSLFSEEGLYYLAITSLTAMEIDV</sequence>
<feature type="region of interest" description="Disordered" evidence="1">
    <location>
        <begin position="1"/>
        <end position="39"/>
    </location>
</feature>
<proteinExistence type="predicted"/>
<reference evidence="2" key="1">
    <citation type="submission" date="2022-01" db="EMBL/GenBank/DDBJ databases">
        <authorList>
            <person name="Braso-Vives M."/>
        </authorList>
    </citation>
    <scope>NUCLEOTIDE SEQUENCE</scope>
</reference>